<keyword evidence="3 5" id="KW-1133">Transmembrane helix</keyword>
<dbReference type="Proteomes" id="UP000320216">
    <property type="component" value="Chromosome"/>
</dbReference>
<dbReference type="RefSeq" id="WP_146320196.1">
    <property type="nucleotide sequence ID" value="NZ_CP042305.1"/>
</dbReference>
<dbReference type="KEGG" id="huw:FPZ11_09040"/>
<proteinExistence type="predicted"/>
<accession>A0A5B8M3M1</accession>
<evidence type="ECO:0000259" key="6">
    <source>
        <dbReference type="Pfam" id="PF13515"/>
    </source>
</evidence>
<keyword evidence="8" id="KW-1185">Reference proteome</keyword>
<organism evidence="7 8">
    <name type="scientific">Humibacter ginsenosidimutans</name>
    <dbReference type="NCBI Taxonomy" id="2599293"/>
    <lineage>
        <taxon>Bacteria</taxon>
        <taxon>Bacillati</taxon>
        <taxon>Actinomycetota</taxon>
        <taxon>Actinomycetes</taxon>
        <taxon>Micrococcales</taxon>
        <taxon>Microbacteriaceae</taxon>
        <taxon>Humibacter</taxon>
    </lineage>
</organism>
<evidence type="ECO:0000256" key="3">
    <source>
        <dbReference type="ARBA" id="ARBA00022989"/>
    </source>
</evidence>
<keyword evidence="4 5" id="KW-0472">Membrane</keyword>
<dbReference type="EMBL" id="CP042305">
    <property type="protein sequence ID" value="QDZ14886.1"/>
    <property type="molecule type" value="Genomic_DNA"/>
</dbReference>
<evidence type="ECO:0000313" key="7">
    <source>
        <dbReference type="EMBL" id="QDZ14886.1"/>
    </source>
</evidence>
<dbReference type="InterPro" id="IPR049453">
    <property type="entry name" value="Memb_transporter_dom"/>
</dbReference>
<evidence type="ECO:0000313" key="8">
    <source>
        <dbReference type="Proteomes" id="UP000320216"/>
    </source>
</evidence>
<comment type="subcellular location">
    <subcellularLocation>
        <location evidence="1">Membrane</location>
        <topology evidence="1">Multi-pass membrane protein</topology>
    </subcellularLocation>
</comment>
<feature type="transmembrane region" description="Helical" evidence="5">
    <location>
        <begin position="56"/>
        <end position="75"/>
    </location>
</feature>
<feature type="transmembrane region" description="Helical" evidence="5">
    <location>
        <begin position="82"/>
        <end position="113"/>
    </location>
</feature>
<feature type="domain" description="Integral membrane bound transporter" evidence="6">
    <location>
        <begin position="21"/>
        <end position="145"/>
    </location>
</feature>
<evidence type="ECO:0000256" key="4">
    <source>
        <dbReference type="ARBA" id="ARBA00023136"/>
    </source>
</evidence>
<gene>
    <name evidence="7" type="ORF">FPZ11_09040</name>
</gene>
<feature type="transmembrane region" description="Helical" evidence="5">
    <location>
        <begin position="7"/>
        <end position="36"/>
    </location>
</feature>
<evidence type="ECO:0000256" key="5">
    <source>
        <dbReference type="SAM" id="Phobius"/>
    </source>
</evidence>
<dbReference type="AlphaFoldDB" id="A0A5B8M3M1"/>
<dbReference type="Pfam" id="PF13515">
    <property type="entry name" value="FUSC_2"/>
    <property type="match status" value="1"/>
</dbReference>
<dbReference type="GO" id="GO:0016020">
    <property type="term" value="C:membrane"/>
    <property type="evidence" value="ECO:0007669"/>
    <property type="project" value="UniProtKB-SubCell"/>
</dbReference>
<name>A0A5B8M3M1_9MICO</name>
<sequence length="161" mass="16235">MSRNPRVWLAVAQNGIGALVAGGIALGLGIGHPYWAVVSLVAVIPPPHGPNSAGRAIERIVGTAIGVGAAALLLLPNPSDGVLIAAIGVCQFVTELLVGWFYAAALVFITPLALSVSELGRAGSVGPLLGDRLVETVLGAGIGLLLVIAGRRLVRDDRAAA</sequence>
<evidence type="ECO:0000256" key="1">
    <source>
        <dbReference type="ARBA" id="ARBA00004141"/>
    </source>
</evidence>
<feature type="transmembrane region" description="Helical" evidence="5">
    <location>
        <begin position="133"/>
        <end position="154"/>
    </location>
</feature>
<dbReference type="OrthoDB" id="4989419at2"/>
<keyword evidence="2 5" id="KW-0812">Transmembrane</keyword>
<evidence type="ECO:0000256" key="2">
    <source>
        <dbReference type="ARBA" id="ARBA00022692"/>
    </source>
</evidence>
<protein>
    <submittedName>
        <fullName evidence="7">FUSC family protein</fullName>
    </submittedName>
</protein>
<reference evidence="7 8" key="1">
    <citation type="submission" date="2019-07" db="EMBL/GenBank/DDBJ databases">
        <title>Full genome sequence of Humibacter sp. WJ7-1.</title>
        <authorList>
            <person name="Im W.-T."/>
        </authorList>
    </citation>
    <scope>NUCLEOTIDE SEQUENCE [LARGE SCALE GENOMIC DNA]</scope>
    <source>
        <strain evidence="7 8">WJ7-1</strain>
    </source>
</reference>